<dbReference type="EMBL" id="CABPRJ010001919">
    <property type="protein sequence ID" value="VVC41455.1"/>
    <property type="molecule type" value="Genomic_DNA"/>
</dbReference>
<dbReference type="HAMAP" id="MF_02004">
    <property type="entry name" value="Val_tRNA_synth_type1"/>
    <property type="match status" value="1"/>
</dbReference>
<dbReference type="Gene3D" id="1.10.730.10">
    <property type="entry name" value="Isoleucyl-tRNA Synthetase, Domain 1"/>
    <property type="match status" value="1"/>
</dbReference>
<dbReference type="GO" id="GO:0004832">
    <property type="term" value="F:valine-tRNA ligase activity"/>
    <property type="evidence" value="ECO:0007669"/>
    <property type="project" value="UniProtKB-EC"/>
</dbReference>
<dbReference type="InterPro" id="IPR001412">
    <property type="entry name" value="aa-tRNA-synth_I_CS"/>
</dbReference>
<dbReference type="InterPro" id="IPR013155">
    <property type="entry name" value="M/V/L/I-tRNA-synth_anticd-bd"/>
</dbReference>
<keyword evidence="7 12" id="KW-0648">Protein biosynthesis</keyword>
<dbReference type="EC" id="6.1.1.9" evidence="2"/>
<feature type="domain" description="Aminoacyl-tRNA synthetase class Ia" evidence="15">
    <location>
        <begin position="85"/>
        <end position="712"/>
    </location>
</feature>
<dbReference type="PANTHER" id="PTHR11946:SF109">
    <property type="entry name" value="VALINE--TRNA LIGASE"/>
    <property type="match status" value="1"/>
</dbReference>
<sequence>MEQPPVKTAKQLEKDAKKLAKLEKFKQKQDQKQNAPKEEKKEKKKPINKEKGVILYEQDTKPGDKKDIACPMPDSYSPRYVEAAWYSWWEKEGFFKPEYGKNNLLEENPNGKFIMIIPPPNVTGSLHLGHALTNAVEDALTRWNRMNGKTTLWNPGCDHAGIATQVVVEKKLWREEKKTRHDIGREKFIEKIWDWKKEKGDRIYVQLKLLGSSLDWDRACFTMDPKLSHAVTEAFIRLHESGDIYRSNRLVNWSCALKSAISDIEVDKTELPGRTFLTIPGYTEKVEFGVLVSFAYEVIGENEKIIVATTRIETMLGDTAIAVHPTDPRYIHLHGKFVQHPFCDRKLPIVCDDFVEKEFGTGAVKITPAHDPNDYEVGKRLNLPFITIFNDDGVIIGDCTQFNGMKRFEARKAVLETLKQKNLYIETVDNPMVVPICSRSKDVVEPLIKPQWYIRCDQMAKQASEVVTNGELKIIPSQHNKTWFHWMENIRDWCISRQLWWGHRIPAYFVTIDNNELQQPLNEEDCWVSAYTKEEALDKAVKKFNVPKEKITLKQDDDVLDTWFSSALFPFSIFGWPDKTNDLKVFFPGTLLETGYDILFFWVARMVFFSQRLMGCLPFKTIFLHSIVRDAHGRKMSKSLGNVVDPIDVIKGISLEDLNKQLYDSNLDPKEVEKAKAGQKQDYPNGIPECGTDALRFALCSYMSQGHDINLSILRVQGYRFFCNKLWNAIKFALMYFKKEFIPSPLSQNGNMSNMDSWILSRLTLAVELCNTSFENYELNGATTACYNFWLYDLCDIYLESLKPVFASNEDNLIQTAQNVLFYCLDTGLRLLSPFMPFITEELYQRLPHSDITKYPSICVASYPKTINYSWRDLKTENEFEFIQKIIHSIRSALSDYNVPKSSKTETYIKCSDVDTLKIVTKYQFEIATFANCCTVKLIVSSCTPIGCAILPVSDKCQVHLVLKGLIDATKEVEKLNKKSDLLTQTVEKLQKAMSVADYETKVPEDVRNTNKEKLKQSQDELDRLVEAIGVLKLME</sequence>
<evidence type="ECO:0000256" key="9">
    <source>
        <dbReference type="ARBA" id="ARBA00024407"/>
    </source>
</evidence>
<dbReference type="FunFam" id="3.90.740.10:FF:000005">
    <property type="entry name" value="Valine--tRNA ligase, mitochondrial"/>
    <property type="match status" value="1"/>
</dbReference>
<dbReference type="OrthoDB" id="629407at2759"/>
<dbReference type="InterPro" id="IPR014729">
    <property type="entry name" value="Rossmann-like_a/b/a_fold"/>
</dbReference>
<keyword evidence="19" id="KW-1185">Reference proteome</keyword>
<dbReference type="GO" id="GO:0005829">
    <property type="term" value="C:cytosol"/>
    <property type="evidence" value="ECO:0007669"/>
    <property type="project" value="TreeGrafter"/>
</dbReference>
<keyword evidence="3" id="KW-0963">Cytoplasm</keyword>
<keyword evidence="8 12" id="KW-0030">Aminoacyl-tRNA synthetase</keyword>
<dbReference type="PRINTS" id="PR00986">
    <property type="entry name" value="TRNASYNTHVAL"/>
</dbReference>
<dbReference type="Gene3D" id="3.40.50.620">
    <property type="entry name" value="HUPs"/>
    <property type="match status" value="2"/>
</dbReference>
<evidence type="ECO:0000313" key="19">
    <source>
        <dbReference type="Proteomes" id="UP000325440"/>
    </source>
</evidence>
<dbReference type="FunFam" id="1.10.730.10:FF:000015">
    <property type="entry name" value="Valine--tRNA ligase"/>
    <property type="match status" value="1"/>
</dbReference>
<dbReference type="GO" id="GO:0006438">
    <property type="term" value="P:valyl-tRNA aminoacylation"/>
    <property type="evidence" value="ECO:0007669"/>
    <property type="project" value="InterPro"/>
</dbReference>
<comment type="similarity">
    <text evidence="1 12">Belongs to the class-I aminoacyl-tRNA synthetase family.</text>
</comment>
<feature type="coiled-coil region" evidence="13">
    <location>
        <begin position="966"/>
        <end position="1028"/>
    </location>
</feature>
<dbReference type="NCBIfam" id="NF004349">
    <property type="entry name" value="PRK05729.1"/>
    <property type="match status" value="1"/>
</dbReference>
<accession>A0A5E4NIQ7</accession>
<evidence type="ECO:0000256" key="8">
    <source>
        <dbReference type="ARBA" id="ARBA00023146"/>
    </source>
</evidence>
<keyword evidence="4 12" id="KW-0436">Ligase</keyword>
<keyword evidence="5 12" id="KW-0547">Nucleotide-binding</keyword>
<dbReference type="CDD" id="cd00817">
    <property type="entry name" value="ValRS_core"/>
    <property type="match status" value="1"/>
</dbReference>
<feature type="region of interest" description="Disordered" evidence="14">
    <location>
        <begin position="24"/>
        <end position="70"/>
    </location>
</feature>
<evidence type="ECO:0000256" key="13">
    <source>
        <dbReference type="SAM" id="Coils"/>
    </source>
</evidence>
<dbReference type="SUPFAM" id="SSF52374">
    <property type="entry name" value="Nucleotidylyl transferase"/>
    <property type="match status" value="1"/>
</dbReference>
<dbReference type="InterPro" id="IPR002300">
    <property type="entry name" value="aa-tRNA-synth_Ia"/>
</dbReference>
<name>A0A5E4NIQ7_9HEMI</name>
<evidence type="ECO:0000256" key="3">
    <source>
        <dbReference type="ARBA" id="ARBA00022490"/>
    </source>
</evidence>
<feature type="domain" description="Valyl-tRNA synthetase tRNA-binding arm" evidence="17">
    <location>
        <begin position="968"/>
        <end position="1032"/>
    </location>
</feature>
<dbReference type="SUPFAM" id="SSF50677">
    <property type="entry name" value="ValRS/IleRS/LeuRS editing domain"/>
    <property type="match status" value="1"/>
</dbReference>
<proteinExistence type="inferred from homology"/>
<evidence type="ECO:0000256" key="2">
    <source>
        <dbReference type="ARBA" id="ARBA00013169"/>
    </source>
</evidence>
<dbReference type="InterPro" id="IPR037118">
    <property type="entry name" value="Val-tRNA_synth_C_sf"/>
</dbReference>
<dbReference type="InterPro" id="IPR009080">
    <property type="entry name" value="tRNAsynth_Ia_anticodon-bd"/>
</dbReference>
<reference evidence="18 19" key="1">
    <citation type="submission" date="2019-08" db="EMBL/GenBank/DDBJ databases">
        <authorList>
            <person name="Alioto T."/>
            <person name="Alioto T."/>
            <person name="Gomez Garrido J."/>
        </authorList>
    </citation>
    <scope>NUCLEOTIDE SEQUENCE [LARGE SCALE GENOMIC DNA]</scope>
</reference>
<evidence type="ECO:0000256" key="6">
    <source>
        <dbReference type="ARBA" id="ARBA00022840"/>
    </source>
</evidence>
<evidence type="ECO:0000259" key="15">
    <source>
        <dbReference type="Pfam" id="PF00133"/>
    </source>
</evidence>
<dbReference type="FunFam" id="3.40.50.620:FF:000020">
    <property type="entry name" value="Valine--tRNA ligase, mitochondrial"/>
    <property type="match status" value="1"/>
</dbReference>
<dbReference type="Pfam" id="PF00133">
    <property type="entry name" value="tRNA-synt_1"/>
    <property type="match status" value="1"/>
</dbReference>
<dbReference type="SUPFAM" id="SSF47323">
    <property type="entry name" value="Anticodon-binding domain of a subclass of class I aminoacyl-tRNA synthetases"/>
    <property type="match status" value="1"/>
</dbReference>
<dbReference type="InterPro" id="IPR033705">
    <property type="entry name" value="Anticodon_Ia_Val"/>
</dbReference>
<dbReference type="GO" id="GO:0005524">
    <property type="term" value="F:ATP binding"/>
    <property type="evidence" value="ECO:0007669"/>
    <property type="project" value="UniProtKB-KW"/>
</dbReference>
<feature type="domain" description="Methionyl/Valyl/Leucyl/Isoleucyl-tRNA synthetase anticodon-binding" evidence="16">
    <location>
        <begin position="756"/>
        <end position="908"/>
    </location>
</feature>
<organism evidence="18 19">
    <name type="scientific">Cinara cedri</name>
    <dbReference type="NCBI Taxonomy" id="506608"/>
    <lineage>
        <taxon>Eukaryota</taxon>
        <taxon>Metazoa</taxon>
        <taxon>Ecdysozoa</taxon>
        <taxon>Arthropoda</taxon>
        <taxon>Hexapoda</taxon>
        <taxon>Insecta</taxon>
        <taxon>Pterygota</taxon>
        <taxon>Neoptera</taxon>
        <taxon>Paraneoptera</taxon>
        <taxon>Hemiptera</taxon>
        <taxon>Sternorrhyncha</taxon>
        <taxon>Aphidomorpha</taxon>
        <taxon>Aphidoidea</taxon>
        <taxon>Aphididae</taxon>
        <taxon>Lachninae</taxon>
        <taxon>Cinara</taxon>
    </lineage>
</organism>
<dbReference type="InterPro" id="IPR019499">
    <property type="entry name" value="Val-tRNA_synth_tRNA-bd"/>
</dbReference>
<dbReference type="GO" id="GO:0002161">
    <property type="term" value="F:aminoacyl-tRNA deacylase activity"/>
    <property type="evidence" value="ECO:0007669"/>
    <property type="project" value="InterPro"/>
</dbReference>
<dbReference type="InterPro" id="IPR009008">
    <property type="entry name" value="Val/Leu/Ile-tRNA-synth_edit"/>
</dbReference>
<dbReference type="FunFam" id="1.10.287.380:FF:000001">
    <property type="entry name" value="Valine--tRNA ligase"/>
    <property type="match status" value="1"/>
</dbReference>
<evidence type="ECO:0000256" key="5">
    <source>
        <dbReference type="ARBA" id="ARBA00022741"/>
    </source>
</evidence>
<dbReference type="Gene3D" id="1.10.287.380">
    <property type="entry name" value="Valyl-tRNA synthetase, C-terminal domain"/>
    <property type="match status" value="1"/>
</dbReference>
<evidence type="ECO:0000256" key="10">
    <source>
        <dbReference type="ARBA" id="ARBA00029936"/>
    </source>
</evidence>
<dbReference type="InterPro" id="IPR010978">
    <property type="entry name" value="tRNA-bd_arm"/>
</dbReference>
<dbReference type="PROSITE" id="PS00178">
    <property type="entry name" value="AA_TRNA_LIGASE_I"/>
    <property type="match status" value="1"/>
</dbReference>
<keyword evidence="13" id="KW-0175">Coiled coil</keyword>
<protein>
    <recommendedName>
        <fullName evidence="9">Valine--tRNA ligase</fullName>
        <ecNumber evidence="2">6.1.1.9</ecNumber>
    </recommendedName>
    <alternativeName>
        <fullName evidence="10">Valyl-tRNA synthetase</fullName>
    </alternativeName>
</protein>
<dbReference type="FunFam" id="3.40.50.620:FF:000119">
    <property type="entry name" value="Putative valine--tRNA ligase-like"/>
    <property type="match status" value="1"/>
</dbReference>
<evidence type="ECO:0000256" key="14">
    <source>
        <dbReference type="SAM" id="MobiDB-lite"/>
    </source>
</evidence>
<dbReference type="NCBIfam" id="TIGR00422">
    <property type="entry name" value="valS"/>
    <property type="match status" value="1"/>
</dbReference>
<evidence type="ECO:0000256" key="11">
    <source>
        <dbReference type="ARBA" id="ARBA00047552"/>
    </source>
</evidence>
<evidence type="ECO:0000259" key="17">
    <source>
        <dbReference type="Pfam" id="PF10458"/>
    </source>
</evidence>
<comment type="catalytic activity">
    <reaction evidence="11">
        <text>tRNA(Val) + L-valine + ATP = L-valyl-tRNA(Val) + AMP + diphosphate</text>
        <dbReference type="Rhea" id="RHEA:10704"/>
        <dbReference type="Rhea" id="RHEA-COMP:9672"/>
        <dbReference type="Rhea" id="RHEA-COMP:9708"/>
        <dbReference type="ChEBI" id="CHEBI:30616"/>
        <dbReference type="ChEBI" id="CHEBI:33019"/>
        <dbReference type="ChEBI" id="CHEBI:57762"/>
        <dbReference type="ChEBI" id="CHEBI:78442"/>
        <dbReference type="ChEBI" id="CHEBI:78537"/>
        <dbReference type="ChEBI" id="CHEBI:456215"/>
        <dbReference type="EC" id="6.1.1.9"/>
    </reaction>
</comment>
<evidence type="ECO:0000256" key="1">
    <source>
        <dbReference type="ARBA" id="ARBA00005594"/>
    </source>
</evidence>
<dbReference type="InterPro" id="IPR002303">
    <property type="entry name" value="Valyl-tRNA_ligase"/>
</dbReference>
<evidence type="ECO:0000256" key="7">
    <source>
        <dbReference type="ARBA" id="ARBA00022917"/>
    </source>
</evidence>
<dbReference type="Proteomes" id="UP000325440">
    <property type="component" value="Unassembled WGS sequence"/>
</dbReference>
<dbReference type="CDD" id="cd07962">
    <property type="entry name" value="Anticodon_Ia_Val"/>
    <property type="match status" value="1"/>
</dbReference>
<dbReference type="Pfam" id="PF10458">
    <property type="entry name" value="Val_tRNA-synt_C"/>
    <property type="match status" value="1"/>
</dbReference>
<evidence type="ECO:0000313" key="18">
    <source>
        <dbReference type="EMBL" id="VVC41455.1"/>
    </source>
</evidence>
<feature type="compositionally biased region" description="Basic and acidic residues" evidence="14">
    <location>
        <begin position="24"/>
        <end position="68"/>
    </location>
</feature>
<dbReference type="Gene3D" id="3.90.740.10">
    <property type="entry name" value="Valyl/Leucyl/Isoleucyl-tRNA synthetase, editing domain"/>
    <property type="match status" value="1"/>
</dbReference>
<gene>
    <name evidence="18" type="ORF">CINCED_3A002382</name>
</gene>
<evidence type="ECO:0000259" key="16">
    <source>
        <dbReference type="Pfam" id="PF08264"/>
    </source>
</evidence>
<dbReference type="SUPFAM" id="SSF46589">
    <property type="entry name" value="tRNA-binding arm"/>
    <property type="match status" value="1"/>
</dbReference>
<dbReference type="AlphaFoldDB" id="A0A5E4NIQ7"/>
<evidence type="ECO:0000256" key="12">
    <source>
        <dbReference type="RuleBase" id="RU363035"/>
    </source>
</evidence>
<dbReference type="PANTHER" id="PTHR11946">
    <property type="entry name" value="VALYL-TRNA SYNTHETASES"/>
    <property type="match status" value="1"/>
</dbReference>
<keyword evidence="6 12" id="KW-0067">ATP-binding</keyword>
<dbReference type="Pfam" id="PF08264">
    <property type="entry name" value="Anticodon_1"/>
    <property type="match status" value="1"/>
</dbReference>
<evidence type="ECO:0000256" key="4">
    <source>
        <dbReference type="ARBA" id="ARBA00022598"/>
    </source>
</evidence>